<dbReference type="GO" id="GO:0005096">
    <property type="term" value="F:GTPase activator activity"/>
    <property type="evidence" value="ECO:0007669"/>
    <property type="project" value="UniProtKB-KW"/>
</dbReference>
<dbReference type="SMART" id="SM00164">
    <property type="entry name" value="TBC"/>
    <property type="match status" value="1"/>
</dbReference>
<feature type="compositionally biased region" description="Basic and acidic residues" evidence="4">
    <location>
        <begin position="828"/>
        <end position="838"/>
    </location>
</feature>
<dbReference type="Gene3D" id="1.10.8.270">
    <property type="entry name" value="putative rabgap domain of human tbc1 domain family member 14 like domains"/>
    <property type="match status" value="1"/>
</dbReference>
<evidence type="ECO:0000256" key="2">
    <source>
        <dbReference type="ARBA" id="ARBA00072091"/>
    </source>
</evidence>
<organism evidence="6 7">
    <name type="scientific">Chaetomium fimeti</name>
    <dbReference type="NCBI Taxonomy" id="1854472"/>
    <lineage>
        <taxon>Eukaryota</taxon>
        <taxon>Fungi</taxon>
        <taxon>Dikarya</taxon>
        <taxon>Ascomycota</taxon>
        <taxon>Pezizomycotina</taxon>
        <taxon>Sordariomycetes</taxon>
        <taxon>Sordariomycetidae</taxon>
        <taxon>Sordariales</taxon>
        <taxon>Chaetomiaceae</taxon>
        <taxon>Chaetomium</taxon>
    </lineage>
</organism>
<reference evidence="6" key="2">
    <citation type="submission" date="2023-06" db="EMBL/GenBank/DDBJ databases">
        <authorList>
            <consortium name="Lawrence Berkeley National Laboratory"/>
            <person name="Haridas S."/>
            <person name="Hensen N."/>
            <person name="Bonometti L."/>
            <person name="Westerberg I."/>
            <person name="Brannstrom I.O."/>
            <person name="Guillou S."/>
            <person name="Cros-Aarteil S."/>
            <person name="Calhoun S."/>
            <person name="Kuo A."/>
            <person name="Mondo S."/>
            <person name="Pangilinan J."/>
            <person name="Riley R."/>
            <person name="Labutti K."/>
            <person name="Andreopoulos B."/>
            <person name="Lipzen A."/>
            <person name="Chen C."/>
            <person name="Yanf M."/>
            <person name="Daum C."/>
            <person name="Ng V."/>
            <person name="Clum A."/>
            <person name="Steindorff A."/>
            <person name="Ohm R."/>
            <person name="Martin F."/>
            <person name="Silar P."/>
            <person name="Natvig D."/>
            <person name="Lalanne C."/>
            <person name="Gautier V."/>
            <person name="Ament-Velasquez S.L."/>
            <person name="Kruys A."/>
            <person name="Hutchinson M.I."/>
            <person name="Powell A.J."/>
            <person name="Barry K."/>
            <person name="Miller A.N."/>
            <person name="Grigoriev I.V."/>
            <person name="Debuchy R."/>
            <person name="Gladieux P."/>
            <person name="Thoren M.H."/>
            <person name="Johannesson H."/>
        </authorList>
    </citation>
    <scope>NUCLEOTIDE SEQUENCE</scope>
    <source>
        <strain evidence="6">CBS 168.71</strain>
    </source>
</reference>
<dbReference type="RefSeq" id="XP_062660478.1">
    <property type="nucleotide sequence ID" value="XM_062805148.1"/>
</dbReference>
<evidence type="ECO:0000313" key="7">
    <source>
        <dbReference type="Proteomes" id="UP001278766"/>
    </source>
</evidence>
<dbReference type="Proteomes" id="UP001278766">
    <property type="component" value="Unassembled WGS sequence"/>
</dbReference>
<evidence type="ECO:0000259" key="5">
    <source>
        <dbReference type="PROSITE" id="PS50086"/>
    </source>
</evidence>
<dbReference type="InterPro" id="IPR000195">
    <property type="entry name" value="Rab-GAP-TBC_dom"/>
</dbReference>
<proteinExistence type="predicted"/>
<accession>A0AAE0HI37</accession>
<dbReference type="FunFam" id="1.10.472.80:FF:000005">
    <property type="entry name" value="TBC1 domain family member 15"/>
    <property type="match status" value="1"/>
</dbReference>
<dbReference type="InterPro" id="IPR035969">
    <property type="entry name" value="Rab-GAP_TBC_sf"/>
</dbReference>
<dbReference type="FunFam" id="1.10.8.270:FF:000032">
    <property type="entry name" value="GTPase activating protein (Gyp7)"/>
    <property type="match status" value="1"/>
</dbReference>
<dbReference type="Pfam" id="PF00566">
    <property type="entry name" value="RabGAP-TBC"/>
    <property type="match status" value="1"/>
</dbReference>
<evidence type="ECO:0000256" key="1">
    <source>
        <dbReference type="ARBA" id="ARBA00022468"/>
    </source>
</evidence>
<dbReference type="PROSITE" id="PS50086">
    <property type="entry name" value="TBC_RABGAP"/>
    <property type="match status" value="1"/>
</dbReference>
<name>A0AAE0HI37_9PEZI</name>
<keyword evidence="1" id="KW-0343">GTPase activation</keyword>
<keyword evidence="7" id="KW-1185">Reference proteome</keyword>
<sequence>MSDDEEGDYDTITHTETGRGVKLLFSKSKVYIHPTPSARDNIAGYIALLQQKHPQGTSSSSAATTTETSNDQQQRPTSSSSSAANPRPASSDLLLAWLPESALGDAASIYVKVDLCDTDSPPKQSYLVPPPPTITTHPATGVGHYAFAVPVSAVYSLLVRPPSVGWWYGSVILNSRAGDSFPPLFFHDNECQSTLLQKRRRARDAFDPFGDAGEMFWGGDEVLRWLKRYVPVERSVAEPNVYLVEPSEEDSLAFGGKGPGNVRTVVGGGGDGRGVGVPGASRGAAAAGGAGSRDGGMDPFMKFVKETGWNIMEKFSKVTTFTRQTAQDVLDNPRVPPQVRRLLRNAEVQTLQEEFDSARIYLARWAMGIAEQSERDRNQRIWTAREVMELEDTDVGEFELLDSTSSLTLEQMRKPVTLKEWKSFFDPRTGRLSVTVDEVKERVFHGGLDAEDGVRKEAWVFLLGVYEWYSTADERRAQAASLRDAYIKLKGAWWERQIDKGGEGEEGEWWREQRGRIEKDVHRTDRNVPIFAGEDIPHPDPDSPFSTVGTNVHLEQLKDMLLTYNEFNRDLGYVQGMSDLLAPIYAVLQDDALAFWGFKCFMDRMERNFLRDQSGMRAQLRTLDHLVQFMDPKLYAHLESADSTNFFFFFRMLLVWYKREFDWPDVLHLWEVLWTDYLTSSFHLFVALAILEKHRDVIMTHLKHFDEVLKYINELSCTIDLDSTLIRAEALYKRFHRFVDAVDKKGSFPAPRPRIPEQAPEPGPSADTTTAAAAPAQGTGGGAAGGSGGKNTGKAPAQPQKQQKQQPEKEKVLTPELRTLLSRQVEVLPRKEVAKKGDGLAGVGGK</sequence>
<comment type="caution">
    <text evidence="6">The sequence shown here is derived from an EMBL/GenBank/DDBJ whole genome shotgun (WGS) entry which is preliminary data.</text>
</comment>
<reference evidence="6" key="1">
    <citation type="journal article" date="2023" name="Mol. Phylogenet. Evol.">
        <title>Genome-scale phylogeny and comparative genomics of the fungal order Sordariales.</title>
        <authorList>
            <person name="Hensen N."/>
            <person name="Bonometti L."/>
            <person name="Westerberg I."/>
            <person name="Brannstrom I.O."/>
            <person name="Guillou S."/>
            <person name="Cros-Aarteil S."/>
            <person name="Calhoun S."/>
            <person name="Haridas S."/>
            <person name="Kuo A."/>
            <person name="Mondo S."/>
            <person name="Pangilinan J."/>
            <person name="Riley R."/>
            <person name="LaButti K."/>
            <person name="Andreopoulos B."/>
            <person name="Lipzen A."/>
            <person name="Chen C."/>
            <person name="Yan M."/>
            <person name="Daum C."/>
            <person name="Ng V."/>
            <person name="Clum A."/>
            <person name="Steindorff A."/>
            <person name="Ohm R.A."/>
            <person name="Martin F."/>
            <person name="Silar P."/>
            <person name="Natvig D.O."/>
            <person name="Lalanne C."/>
            <person name="Gautier V."/>
            <person name="Ament-Velasquez S.L."/>
            <person name="Kruys A."/>
            <person name="Hutchinson M.I."/>
            <person name="Powell A.J."/>
            <person name="Barry K."/>
            <person name="Miller A.N."/>
            <person name="Grigoriev I.V."/>
            <person name="Debuchy R."/>
            <person name="Gladieux P."/>
            <person name="Hiltunen Thoren M."/>
            <person name="Johannesson H."/>
        </authorList>
    </citation>
    <scope>NUCLEOTIDE SEQUENCE</scope>
    <source>
        <strain evidence="6">CBS 168.71</strain>
    </source>
</reference>
<dbReference type="Gene3D" id="1.10.472.80">
    <property type="entry name" value="Ypt/Rab-GAP domain of gyp1p, domain 3"/>
    <property type="match status" value="1"/>
</dbReference>
<dbReference type="GeneID" id="87842096"/>
<dbReference type="PANTHER" id="PTHR22957">
    <property type="entry name" value="TBC1 DOMAIN FAMILY MEMBER GTPASE-ACTIVATING PROTEIN"/>
    <property type="match status" value="1"/>
</dbReference>
<feature type="region of interest" description="Disordered" evidence="4">
    <location>
        <begin position="748"/>
        <end position="846"/>
    </location>
</feature>
<dbReference type="AlphaFoldDB" id="A0AAE0HI37"/>
<feature type="compositionally biased region" description="Low complexity" evidence="4">
    <location>
        <begin position="57"/>
        <end position="87"/>
    </location>
</feature>
<evidence type="ECO:0000256" key="4">
    <source>
        <dbReference type="SAM" id="MobiDB-lite"/>
    </source>
</evidence>
<dbReference type="PANTHER" id="PTHR22957:SF502">
    <property type="entry name" value="SMALL G PROTEIN SIGNALING MODULATOR 2-RELATED"/>
    <property type="match status" value="1"/>
</dbReference>
<feature type="compositionally biased region" description="Low complexity" evidence="4">
    <location>
        <begin position="764"/>
        <end position="777"/>
    </location>
</feature>
<evidence type="ECO:0000313" key="6">
    <source>
        <dbReference type="EMBL" id="KAK3296964.1"/>
    </source>
</evidence>
<feature type="region of interest" description="Disordered" evidence="4">
    <location>
        <begin position="53"/>
        <end position="87"/>
    </location>
</feature>
<gene>
    <name evidence="6" type="ORF">B0H64DRAFT_416204</name>
</gene>
<evidence type="ECO:0000256" key="3">
    <source>
        <dbReference type="ARBA" id="ARBA00082648"/>
    </source>
</evidence>
<dbReference type="SUPFAM" id="SSF47923">
    <property type="entry name" value="Ypt/Rab-GAP domain of gyp1p"/>
    <property type="match status" value="2"/>
</dbReference>
<dbReference type="EMBL" id="JAUEPN010000003">
    <property type="protein sequence ID" value="KAK3296964.1"/>
    <property type="molecule type" value="Genomic_DNA"/>
</dbReference>
<feature type="compositionally biased region" description="Low complexity" evidence="4">
    <location>
        <begin position="792"/>
        <end position="805"/>
    </location>
</feature>
<protein>
    <recommendedName>
        <fullName evidence="2">GTPase-activating protein GYP7</fullName>
    </recommendedName>
    <alternativeName>
        <fullName evidence="3">GAP for YPT7</fullName>
    </alternativeName>
</protein>
<dbReference type="GO" id="GO:0005737">
    <property type="term" value="C:cytoplasm"/>
    <property type="evidence" value="ECO:0007669"/>
    <property type="project" value="UniProtKB-ARBA"/>
</dbReference>
<feature type="domain" description="Rab-GAP TBC" evidence="5">
    <location>
        <begin position="449"/>
        <end position="677"/>
    </location>
</feature>
<dbReference type="Pfam" id="PF12068">
    <property type="entry name" value="PH_RBD"/>
    <property type="match status" value="1"/>
</dbReference>
<dbReference type="InterPro" id="IPR021935">
    <property type="entry name" value="SGSM1/2_RBD"/>
</dbReference>
<feature type="compositionally biased region" description="Gly residues" evidence="4">
    <location>
        <begin position="778"/>
        <end position="791"/>
    </location>
</feature>